<dbReference type="InterPro" id="IPR006315">
    <property type="entry name" value="OM_autotransptr_brl_dom"/>
</dbReference>
<reference evidence="8 9" key="1">
    <citation type="journal article" date="2013" name="Int. J. Syst. Evol. Microbiol.">
        <title>Hoeflea suaedae sp. nov., an endophytic bacterium isolated from the root of the halophyte Suaeda maritima.</title>
        <authorList>
            <person name="Chung E.J."/>
            <person name="Park J.A."/>
            <person name="Pramanik P."/>
            <person name="Bibi F."/>
            <person name="Jeon C.O."/>
            <person name="Chung Y.R."/>
        </authorList>
    </citation>
    <scope>NUCLEOTIDE SEQUENCE [LARGE SCALE GENOMIC DNA]</scope>
    <source>
        <strain evidence="8 9">YC6898</strain>
    </source>
</reference>
<gene>
    <name evidence="8" type="ORF">E2A64_07680</name>
</gene>
<comment type="similarity">
    <text evidence="5">Belongs to the Omp25/RopB family.</text>
</comment>
<dbReference type="EMBL" id="SMSI01000001">
    <property type="protein sequence ID" value="TDH38960.1"/>
    <property type="molecule type" value="Genomic_DNA"/>
</dbReference>
<evidence type="ECO:0000256" key="4">
    <source>
        <dbReference type="ARBA" id="ARBA00023237"/>
    </source>
</evidence>
<comment type="subcellular location">
    <subcellularLocation>
        <location evidence="1">Cell outer membrane</location>
    </subcellularLocation>
</comment>
<evidence type="ECO:0000313" key="8">
    <source>
        <dbReference type="EMBL" id="TDH38960.1"/>
    </source>
</evidence>
<dbReference type="PANTHER" id="PTHR34001:SF3">
    <property type="entry name" value="BLL7405 PROTEIN"/>
    <property type="match status" value="1"/>
</dbReference>
<feature type="domain" description="Outer membrane protein beta-barrel" evidence="7">
    <location>
        <begin position="35"/>
        <end position="223"/>
    </location>
</feature>
<feature type="signal peptide" evidence="6">
    <location>
        <begin position="1"/>
        <end position="19"/>
    </location>
</feature>
<protein>
    <submittedName>
        <fullName evidence="8">Porin family protein</fullName>
    </submittedName>
</protein>
<dbReference type="InterPro" id="IPR027385">
    <property type="entry name" value="Beta-barrel_OMP"/>
</dbReference>
<dbReference type="NCBIfam" id="TIGR01414">
    <property type="entry name" value="autotrans_barl"/>
    <property type="match status" value="1"/>
</dbReference>
<dbReference type="Pfam" id="PF13505">
    <property type="entry name" value="OMP_b-brl"/>
    <property type="match status" value="1"/>
</dbReference>
<dbReference type="OrthoDB" id="9815357at2"/>
<evidence type="ECO:0000256" key="1">
    <source>
        <dbReference type="ARBA" id="ARBA00004442"/>
    </source>
</evidence>
<evidence type="ECO:0000256" key="6">
    <source>
        <dbReference type="SAM" id="SignalP"/>
    </source>
</evidence>
<organism evidence="8 9">
    <name type="scientific">Pseudohoeflea suaedae</name>
    <dbReference type="NCBI Taxonomy" id="877384"/>
    <lineage>
        <taxon>Bacteria</taxon>
        <taxon>Pseudomonadati</taxon>
        <taxon>Pseudomonadota</taxon>
        <taxon>Alphaproteobacteria</taxon>
        <taxon>Hyphomicrobiales</taxon>
        <taxon>Rhizobiaceae</taxon>
        <taxon>Pseudohoeflea</taxon>
    </lineage>
</organism>
<dbReference type="AlphaFoldDB" id="A0A4R5PPE8"/>
<accession>A0A4R5PPE8</accession>
<keyword evidence="2 6" id="KW-0732">Signal</keyword>
<name>A0A4R5PPE8_9HYPH</name>
<dbReference type="SUPFAM" id="SSF56925">
    <property type="entry name" value="OMPA-like"/>
    <property type="match status" value="1"/>
</dbReference>
<dbReference type="GO" id="GO:0009279">
    <property type="term" value="C:cell outer membrane"/>
    <property type="evidence" value="ECO:0007669"/>
    <property type="project" value="UniProtKB-SubCell"/>
</dbReference>
<evidence type="ECO:0000256" key="5">
    <source>
        <dbReference type="ARBA" id="ARBA00038306"/>
    </source>
</evidence>
<dbReference type="Gene3D" id="2.40.160.20">
    <property type="match status" value="1"/>
</dbReference>
<comment type="caution">
    <text evidence="8">The sequence shown here is derived from an EMBL/GenBank/DDBJ whole genome shotgun (WGS) entry which is preliminary data.</text>
</comment>
<dbReference type="PANTHER" id="PTHR34001">
    <property type="entry name" value="BLL7405 PROTEIN"/>
    <property type="match status" value="1"/>
</dbReference>
<evidence type="ECO:0000259" key="7">
    <source>
        <dbReference type="Pfam" id="PF13505"/>
    </source>
</evidence>
<proteinExistence type="inferred from homology"/>
<dbReference type="InterPro" id="IPR011250">
    <property type="entry name" value="OMP/PagP_B-barrel"/>
</dbReference>
<evidence type="ECO:0000256" key="2">
    <source>
        <dbReference type="ARBA" id="ARBA00022729"/>
    </source>
</evidence>
<dbReference type="RefSeq" id="WP_133283793.1">
    <property type="nucleotide sequence ID" value="NZ_SMSI01000001.1"/>
</dbReference>
<dbReference type="InterPro" id="IPR051692">
    <property type="entry name" value="OMP-like"/>
</dbReference>
<feature type="chain" id="PRO_5020894393" evidence="6">
    <location>
        <begin position="20"/>
        <end position="223"/>
    </location>
</feature>
<keyword evidence="3" id="KW-0472">Membrane</keyword>
<evidence type="ECO:0000313" key="9">
    <source>
        <dbReference type="Proteomes" id="UP000295131"/>
    </source>
</evidence>
<keyword evidence="4" id="KW-0998">Cell outer membrane</keyword>
<keyword evidence="9" id="KW-1185">Reference proteome</keyword>
<dbReference type="Proteomes" id="UP000295131">
    <property type="component" value="Unassembled WGS sequence"/>
</dbReference>
<evidence type="ECO:0000256" key="3">
    <source>
        <dbReference type="ARBA" id="ARBA00023136"/>
    </source>
</evidence>
<sequence>MKSILLATTALLLAGPSFAADAILDIPEAPVAVETPVAFSWAGGYLGVQGGFGFTSGDFTDVDNGDVESNDFEGAVFGAFAGYNYQFDNNVVIGVEGDIEYHWNEDDFETELGDATAEMNLQGAVRGRLGYAFDRTLFYVAAGWTAAQAEAEIADGGDVFRDDAVFNGYTIGAGVDYAINDRIFARVDYRYNEFDSEILTFGDVDIDTELSQHTIKAGLGVKF</sequence>